<keyword evidence="3" id="KW-1185">Reference proteome</keyword>
<evidence type="ECO:0000313" key="2">
    <source>
        <dbReference type="EMBL" id="CAK0850813.1"/>
    </source>
</evidence>
<accession>A0ABN9TY10</accession>
<feature type="region of interest" description="Disordered" evidence="1">
    <location>
        <begin position="22"/>
        <end position="51"/>
    </location>
</feature>
<reference evidence="2" key="1">
    <citation type="submission" date="2023-10" db="EMBL/GenBank/DDBJ databases">
        <authorList>
            <person name="Chen Y."/>
            <person name="Shah S."/>
            <person name="Dougan E. K."/>
            <person name="Thang M."/>
            <person name="Chan C."/>
        </authorList>
    </citation>
    <scope>NUCLEOTIDE SEQUENCE [LARGE SCALE GENOMIC DNA]</scope>
</reference>
<protein>
    <submittedName>
        <fullName evidence="2">Uncharacterized protein</fullName>
    </submittedName>
</protein>
<feature type="region of interest" description="Disordered" evidence="1">
    <location>
        <begin position="96"/>
        <end position="179"/>
    </location>
</feature>
<dbReference type="EMBL" id="CAUYUJ010015179">
    <property type="protein sequence ID" value="CAK0850813.1"/>
    <property type="molecule type" value="Genomic_DNA"/>
</dbReference>
<feature type="non-terminal residue" evidence="2">
    <location>
        <position position="179"/>
    </location>
</feature>
<evidence type="ECO:0000256" key="1">
    <source>
        <dbReference type="SAM" id="MobiDB-lite"/>
    </source>
</evidence>
<feature type="non-terminal residue" evidence="2">
    <location>
        <position position="1"/>
    </location>
</feature>
<evidence type="ECO:0000313" key="3">
    <source>
        <dbReference type="Proteomes" id="UP001189429"/>
    </source>
</evidence>
<sequence>PGPLPREPCPADASCGGELRQLGAAAAPNGPRRRGQDWPLRRQRGDRPGSALADWTHCAARRRRARRCGWNIALNGCHLALPGGLQGAGALGAEAAPLQSPARRGLGRPPVGAAGPRRRRGKDGGPAGRDGEGHFGRLRVRGAGRGQLRGPARSRLRDAGAMPPVSRRSAAAPRPRARV</sequence>
<proteinExistence type="predicted"/>
<organism evidence="2 3">
    <name type="scientific">Prorocentrum cordatum</name>
    <dbReference type="NCBI Taxonomy" id="2364126"/>
    <lineage>
        <taxon>Eukaryota</taxon>
        <taxon>Sar</taxon>
        <taxon>Alveolata</taxon>
        <taxon>Dinophyceae</taxon>
        <taxon>Prorocentrales</taxon>
        <taxon>Prorocentraceae</taxon>
        <taxon>Prorocentrum</taxon>
    </lineage>
</organism>
<gene>
    <name evidence="2" type="ORF">PCOR1329_LOCUS43112</name>
</gene>
<comment type="caution">
    <text evidence="2">The sequence shown here is derived from an EMBL/GenBank/DDBJ whole genome shotgun (WGS) entry which is preliminary data.</text>
</comment>
<feature type="compositionally biased region" description="Basic and acidic residues" evidence="1">
    <location>
        <begin position="34"/>
        <end position="47"/>
    </location>
</feature>
<feature type="compositionally biased region" description="Low complexity" evidence="1">
    <location>
        <begin position="96"/>
        <end position="115"/>
    </location>
</feature>
<dbReference type="Proteomes" id="UP001189429">
    <property type="component" value="Unassembled WGS sequence"/>
</dbReference>
<feature type="compositionally biased region" description="Low complexity" evidence="1">
    <location>
        <begin position="163"/>
        <end position="179"/>
    </location>
</feature>
<name>A0ABN9TY10_9DINO</name>